<accession>A8P098</accession>
<feature type="region of interest" description="Disordered" evidence="1">
    <location>
        <begin position="674"/>
        <end position="721"/>
    </location>
</feature>
<dbReference type="eggNOG" id="ENOG502SKBB">
    <property type="taxonomic scope" value="Eukaryota"/>
</dbReference>
<feature type="transmembrane region" description="Helical" evidence="2">
    <location>
        <begin position="28"/>
        <end position="50"/>
    </location>
</feature>
<name>A8P098_COPC7</name>
<feature type="region of interest" description="Disordered" evidence="1">
    <location>
        <begin position="1192"/>
        <end position="1217"/>
    </location>
</feature>
<dbReference type="VEuPathDB" id="FungiDB:CC1G_09823"/>
<dbReference type="AlphaFoldDB" id="A8P098"/>
<organism evidence="3 4">
    <name type="scientific">Coprinopsis cinerea (strain Okayama-7 / 130 / ATCC MYA-4618 / FGSC 9003)</name>
    <name type="common">Inky cap fungus</name>
    <name type="synonym">Hormographiella aspergillata</name>
    <dbReference type="NCBI Taxonomy" id="240176"/>
    <lineage>
        <taxon>Eukaryota</taxon>
        <taxon>Fungi</taxon>
        <taxon>Dikarya</taxon>
        <taxon>Basidiomycota</taxon>
        <taxon>Agaricomycotina</taxon>
        <taxon>Agaricomycetes</taxon>
        <taxon>Agaricomycetidae</taxon>
        <taxon>Agaricales</taxon>
        <taxon>Agaricineae</taxon>
        <taxon>Psathyrellaceae</taxon>
        <taxon>Coprinopsis</taxon>
    </lineage>
</organism>
<feature type="compositionally biased region" description="Low complexity" evidence="1">
    <location>
        <begin position="910"/>
        <end position="920"/>
    </location>
</feature>
<evidence type="ECO:0000256" key="1">
    <source>
        <dbReference type="SAM" id="MobiDB-lite"/>
    </source>
</evidence>
<feature type="transmembrane region" description="Helical" evidence="2">
    <location>
        <begin position="91"/>
        <end position="115"/>
    </location>
</feature>
<dbReference type="KEGG" id="cci:CC1G_09823"/>
<keyword evidence="2" id="KW-0472">Membrane</keyword>
<feature type="transmembrane region" description="Helical" evidence="2">
    <location>
        <begin position="181"/>
        <end position="207"/>
    </location>
</feature>
<feature type="region of interest" description="Disordered" evidence="1">
    <location>
        <begin position="904"/>
        <end position="923"/>
    </location>
</feature>
<comment type="caution">
    <text evidence="3">The sequence shown here is derived from an EMBL/GenBank/DDBJ whole genome shotgun (WGS) entry which is preliminary data.</text>
</comment>
<feature type="transmembrane region" description="Helical" evidence="2">
    <location>
        <begin position="57"/>
        <end position="79"/>
    </location>
</feature>
<evidence type="ECO:0000313" key="4">
    <source>
        <dbReference type="Proteomes" id="UP000001861"/>
    </source>
</evidence>
<keyword evidence="4" id="KW-1185">Reference proteome</keyword>
<dbReference type="HOGENOM" id="CLU_267056_0_0_1"/>
<dbReference type="InParanoid" id="A8P098"/>
<feature type="region of interest" description="Disordered" evidence="1">
    <location>
        <begin position="802"/>
        <end position="849"/>
    </location>
</feature>
<feature type="compositionally biased region" description="Basic and acidic residues" evidence="1">
    <location>
        <begin position="691"/>
        <end position="705"/>
    </location>
</feature>
<feature type="compositionally biased region" description="Low complexity" evidence="1">
    <location>
        <begin position="823"/>
        <end position="849"/>
    </location>
</feature>
<feature type="transmembrane region" description="Helical" evidence="2">
    <location>
        <begin position="136"/>
        <end position="161"/>
    </location>
</feature>
<keyword evidence="2" id="KW-1133">Transmembrane helix</keyword>
<dbReference type="GeneID" id="6014402"/>
<reference evidence="3 4" key="1">
    <citation type="journal article" date="2010" name="Proc. Natl. Acad. Sci. U.S.A.">
        <title>Insights into evolution of multicellular fungi from the assembled chromosomes of the mushroom Coprinopsis cinerea (Coprinus cinereus).</title>
        <authorList>
            <person name="Stajich J.E."/>
            <person name="Wilke S.K."/>
            <person name="Ahren D."/>
            <person name="Au C.H."/>
            <person name="Birren B.W."/>
            <person name="Borodovsky M."/>
            <person name="Burns C."/>
            <person name="Canback B."/>
            <person name="Casselton L.A."/>
            <person name="Cheng C.K."/>
            <person name="Deng J."/>
            <person name="Dietrich F.S."/>
            <person name="Fargo D.C."/>
            <person name="Farman M.L."/>
            <person name="Gathman A.C."/>
            <person name="Goldberg J."/>
            <person name="Guigo R."/>
            <person name="Hoegger P.J."/>
            <person name="Hooker J.B."/>
            <person name="Huggins A."/>
            <person name="James T.Y."/>
            <person name="Kamada T."/>
            <person name="Kilaru S."/>
            <person name="Kodira C."/>
            <person name="Kues U."/>
            <person name="Kupfer D."/>
            <person name="Kwan H.S."/>
            <person name="Lomsadze A."/>
            <person name="Li W."/>
            <person name="Lilly W.W."/>
            <person name="Ma L.J."/>
            <person name="Mackey A.J."/>
            <person name="Manning G."/>
            <person name="Martin F."/>
            <person name="Muraguchi H."/>
            <person name="Natvig D.O."/>
            <person name="Palmerini H."/>
            <person name="Ramesh M.A."/>
            <person name="Rehmeyer C.J."/>
            <person name="Roe B.A."/>
            <person name="Shenoy N."/>
            <person name="Stanke M."/>
            <person name="Ter-Hovhannisyan V."/>
            <person name="Tunlid A."/>
            <person name="Velagapudi R."/>
            <person name="Vision T.J."/>
            <person name="Zeng Q."/>
            <person name="Zolan M.E."/>
            <person name="Pukkila P.J."/>
        </authorList>
    </citation>
    <scope>NUCLEOTIDE SEQUENCE [LARGE SCALE GENOMIC DNA]</scope>
    <source>
        <strain evidence="4">Okayama-7 / 130 / ATCC MYA-4618 / FGSC 9003</strain>
    </source>
</reference>
<dbReference type="RefSeq" id="XP_001837841.2">
    <property type="nucleotide sequence ID" value="XM_001837789.2"/>
</dbReference>
<keyword evidence="2" id="KW-0812">Transmembrane</keyword>
<evidence type="ECO:0000313" key="3">
    <source>
        <dbReference type="EMBL" id="EAU83941.2"/>
    </source>
</evidence>
<gene>
    <name evidence="3" type="ORF">CC1G_09823</name>
</gene>
<evidence type="ECO:0000256" key="2">
    <source>
        <dbReference type="SAM" id="Phobius"/>
    </source>
</evidence>
<feature type="region of interest" description="Disordered" evidence="1">
    <location>
        <begin position="1000"/>
        <end position="1072"/>
    </location>
</feature>
<proteinExistence type="predicted"/>
<dbReference type="EMBL" id="AACS02000006">
    <property type="protein sequence ID" value="EAU83941.2"/>
    <property type="molecule type" value="Genomic_DNA"/>
</dbReference>
<feature type="compositionally biased region" description="Polar residues" evidence="1">
    <location>
        <begin position="1192"/>
        <end position="1210"/>
    </location>
</feature>
<dbReference type="Proteomes" id="UP000001861">
    <property type="component" value="Unassembled WGS sequence"/>
</dbReference>
<feature type="transmembrane region" description="Helical" evidence="2">
    <location>
        <begin position="228"/>
        <end position="256"/>
    </location>
</feature>
<sequence length="1237" mass="134726">MSESVSLALCLSSATILRCPSLTRFQNVIIVIPTVLEVVFGTALVVVLWNSGHRRHLLLTCESWIYIVLTVLDLLSHVLDSARTNVNVFSAFDIATGVASFLPLFFYTFFLYIYANSELLSNTPSLNKRLSKVGSLLLLLAIPLIIGGNEVASFIGVQRIVVDRQILIGFENRGAFTVNMFFSSLTLALLVLFQGVVFLVSFFRLIIALLNQRKFRTTGRDAAHLVRGVAWLSIGMKFGAIETVIGFAGGGFGLVLTRRIFRFVARACLCFGVIKGVDEISDFRAVQKEMLENGRAKYFKGDSRGIRDLISNPRLSTFKQLSPTAREFYSVPRGYAFNDHTFDYNKEEKVPFDSPKHSPATSNLHSLHELQGIATFASLKEKEEESEKERKNAEQRVTIGYRDGRPTLHLRLSSGPKFPSPTHILDRVKSRVSNGSSGGFEKVSIPETEKRSVYSWRTSVMSFKTNGSPDPITLLRPNVSSLLMMHTRSMSEDLKPPSINQNRESITASLASRVEIVAAPQRTVSVSKHRPKLFSVSNTLKLMTASTSPITEDGPKPMFANEFSESPATYRSSTGSMLFQRTEPQVPPPVAQAPSSAPRANPHVSVMSSYTATDDDLTPTANQFRIVSDYSTFSARRESAAVTLQEVRTLTKKFPGPPITYNGRPLMGGLGQTIYEGESSAPTTPAYPDNDNARDTARESMDSMEYRPLPPPPARTRGSAGRQLMDSLRWKAVQRASFIQSPLRNETQYDVDLEAARSSVDQDDADDPVRSRFDRESEFYDDNASSRYSRVGTVATMDSDDVRPLPSVFGDGVTRDDHGKTPKGGASSKSLKSMASKTSSKMSKTSKTSSIISVGTAFGARPPALGEDSLKRASALAGMPAMPPMKKATGPYPLLTASLAPRAPTTTNAPSHPVSVPVSPEDQRASARISSYTTLSSNVMMGATDHLKPEAALEDPYSELAVRTGGSTDLRQSRGLSLAMAKSNWPTKTMGAGGLPTPPMESATAATPRASLAVPSTERARRPPSKIIWITESGDSKEGATGVQEQEKQEGAVEQQPQEDVVAPSSDGASAWRVGKLGEPLRSTSVADEEHRRQQSIDAAAQVLSNSIPWLKNPEIEEEERELAKALSASSLKVGGRNQISISRIKSVGNVKQRTTPSPTRHPGATRKSLHIKPIMIPPQGSHMGRMEIVTGESTPQSASAVSPGRTSTSVRRDSDVFGVDDHAATLTARLTTRQDD</sequence>
<protein>
    <submittedName>
        <fullName evidence="3">Uncharacterized protein</fullName>
    </submittedName>
</protein>
<dbReference type="OrthoDB" id="3219582at2759"/>